<dbReference type="Gene3D" id="3.40.50.1580">
    <property type="entry name" value="Nucleoside phosphorylase domain"/>
    <property type="match status" value="1"/>
</dbReference>
<comment type="caution">
    <text evidence="2">The sequence shown here is derived from an EMBL/GenBank/DDBJ whole genome shotgun (WGS) entry which is preliminary data.</text>
</comment>
<proteinExistence type="predicted"/>
<dbReference type="Pfam" id="PF01048">
    <property type="entry name" value="PNP_UDP_1"/>
    <property type="match status" value="1"/>
</dbReference>
<dbReference type="Proteomes" id="UP000503640">
    <property type="component" value="Unassembled WGS sequence"/>
</dbReference>
<name>A0A7I9VNY7_9BACT</name>
<dbReference type="EMBL" id="BJTG01000006">
    <property type="protein sequence ID" value="GEJ58131.1"/>
    <property type="molecule type" value="Genomic_DNA"/>
</dbReference>
<dbReference type="InterPro" id="IPR000845">
    <property type="entry name" value="Nucleoside_phosphorylase_d"/>
</dbReference>
<evidence type="ECO:0000259" key="1">
    <source>
        <dbReference type="Pfam" id="PF01048"/>
    </source>
</evidence>
<accession>A0A7I9VNY7</accession>
<dbReference type="AlphaFoldDB" id="A0A7I9VNY7"/>
<dbReference type="GO" id="GO:0009116">
    <property type="term" value="P:nucleoside metabolic process"/>
    <property type="evidence" value="ECO:0007669"/>
    <property type="project" value="InterPro"/>
</dbReference>
<evidence type="ECO:0000313" key="2">
    <source>
        <dbReference type="EMBL" id="GEJ58131.1"/>
    </source>
</evidence>
<dbReference type="SUPFAM" id="SSF53167">
    <property type="entry name" value="Purine and uridine phosphorylases"/>
    <property type="match status" value="1"/>
</dbReference>
<gene>
    <name evidence="2" type="ORF">AMYX_28720</name>
</gene>
<dbReference type="InterPro" id="IPR035994">
    <property type="entry name" value="Nucleoside_phosphorylase_sf"/>
</dbReference>
<evidence type="ECO:0000313" key="3">
    <source>
        <dbReference type="Proteomes" id="UP000503640"/>
    </source>
</evidence>
<reference evidence="3" key="1">
    <citation type="journal article" date="2020" name="Appl. Environ. Microbiol.">
        <title>Diazotrophic Anaeromyxobacter Isolates from Soils.</title>
        <authorList>
            <person name="Masuda Y."/>
            <person name="Yamanaka H."/>
            <person name="Xu Z.X."/>
            <person name="Shiratori Y."/>
            <person name="Aono T."/>
            <person name="Amachi S."/>
            <person name="Senoo K."/>
            <person name="Itoh H."/>
        </authorList>
    </citation>
    <scope>NUCLEOTIDE SEQUENCE [LARGE SCALE GENOMIC DNA]</scope>
    <source>
        <strain evidence="3">R267</strain>
    </source>
</reference>
<feature type="domain" description="Nucleoside phosphorylase" evidence="1">
    <location>
        <begin position="136"/>
        <end position="168"/>
    </location>
</feature>
<sequence length="238" mass="23412">MIVVCAATGTEADACRRGIADAGAAGFEVLETGVGPARAAAALARWLEGGPGVVGRPPRPRAALAVSTGFAGALTAGVAPLAWVTASSLHRLAGGRAVEVVLPPGLLRVAAGATACQLLTAGEALAGPVAGLGPPAAVDMESAALGEVAGAAGIPFLVLRLVTDTPGRPLAPLGRQLARALSAEGAPARVAQGARAALEAVRAPGRAAAFIRESLSWRAQLRAGWRAHAAAGLPARPP</sequence>
<keyword evidence="3" id="KW-1185">Reference proteome</keyword>
<organism evidence="2 3">
    <name type="scientific">Anaeromyxobacter diazotrophicus</name>
    <dbReference type="NCBI Taxonomy" id="2590199"/>
    <lineage>
        <taxon>Bacteria</taxon>
        <taxon>Pseudomonadati</taxon>
        <taxon>Myxococcota</taxon>
        <taxon>Myxococcia</taxon>
        <taxon>Myxococcales</taxon>
        <taxon>Cystobacterineae</taxon>
        <taxon>Anaeromyxobacteraceae</taxon>
        <taxon>Anaeromyxobacter</taxon>
    </lineage>
</organism>
<protein>
    <recommendedName>
        <fullName evidence="1">Nucleoside phosphorylase domain-containing protein</fullName>
    </recommendedName>
</protein>
<dbReference type="RefSeq" id="WP_176066368.1">
    <property type="nucleotide sequence ID" value="NZ_BJTG01000006.1"/>
</dbReference>
<dbReference type="GO" id="GO:0003824">
    <property type="term" value="F:catalytic activity"/>
    <property type="evidence" value="ECO:0007669"/>
    <property type="project" value="InterPro"/>
</dbReference>